<name>A0A653B701_ECTOL</name>
<dbReference type="AlphaFoldDB" id="A0A653B701"/>
<gene>
    <name evidence="2" type="ORF">POT9AD_3205</name>
</gene>
<proteinExistence type="predicted"/>
<organism evidence="2">
    <name type="scientific">Ectopseudomonas oleovorans</name>
    <name type="common">Pseudomonas oleovorans</name>
    <dbReference type="NCBI Taxonomy" id="301"/>
    <lineage>
        <taxon>Bacteria</taxon>
        <taxon>Pseudomonadati</taxon>
        <taxon>Pseudomonadota</taxon>
        <taxon>Gammaproteobacteria</taxon>
        <taxon>Pseudomonadales</taxon>
        <taxon>Pseudomonadaceae</taxon>
        <taxon>Ectopseudomonas</taxon>
    </lineage>
</organism>
<dbReference type="EMBL" id="LR130779">
    <property type="protein sequence ID" value="VDN64180.1"/>
    <property type="molecule type" value="Genomic_DNA"/>
</dbReference>
<sequence length="62" mass="7056">MLGYNPATYIEGLARAPAQDCHWTHRQLAAARPRRDSKRQRKPDGYHDLVLPGRRQCTAGAR</sequence>
<evidence type="ECO:0000313" key="2">
    <source>
        <dbReference type="EMBL" id="VDN64180.1"/>
    </source>
</evidence>
<protein>
    <submittedName>
        <fullName evidence="2">Uncharacterized protein</fullName>
    </submittedName>
</protein>
<reference evidence="2" key="1">
    <citation type="submission" date="2018-11" db="EMBL/GenBank/DDBJ databases">
        <authorList>
            <consortium name="Genoscope - CEA"/>
            <person name="William W."/>
        </authorList>
    </citation>
    <scope>NUCLEOTIDE SEQUENCE [LARGE SCALE GENOMIC DNA]</scope>
    <source>
        <strain evidence="2">T9AD</strain>
    </source>
</reference>
<feature type="region of interest" description="Disordered" evidence="1">
    <location>
        <begin position="25"/>
        <end position="62"/>
    </location>
</feature>
<accession>A0A653B701</accession>
<evidence type="ECO:0000256" key="1">
    <source>
        <dbReference type="SAM" id="MobiDB-lite"/>
    </source>
</evidence>